<organism evidence="1 2">
    <name type="scientific">Operophtera brumata</name>
    <name type="common">Winter moth</name>
    <name type="synonym">Phalaena brumata</name>
    <dbReference type="NCBI Taxonomy" id="104452"/>
    <lineage>
        <taxon>Eukaryota</taxon>
        <taxon>Metazoa</taxon>
        <taxon>Ecdysozoa</taxon>
        <taxon>Arthropoda</taxon>
        <taxon>Hexapoda</taxon>
        <taxon>Insecta</taxon>
        <taxon>Pterygota</taxon>
        <taxon>Neoptera</taxon>
        <taxon>Endopterygota</taxon>
        <taxon>Lepidoptera</taxon>
        <taxon>Glossata</taxon>
        <taxon>Ditrysia</taxon>
        <taxon>Geometroidea</taxon>
        <taxon>Geometridae</taxon>
        <taxon>Larentiinae</taxon>
        <taxon>Operophtera</taxon>
    </lineage>
</organism>
<evidence type="ECO:0000313" key="1">
    <source>
        <dbReference type="EMBL" id="KOB69520.1"/>
    </source>
</evidence>
<dbReference type="PRINTS" id="PR01217">
    <property type="entry name" value="PRICHEXTENSN"/>
</dbReference>
<evidence type="ECO:0000313" key="2">
    <source>
        <dbReference type="Proteomes" id="UP000037510"/>
    </source>
</evidence>
<dbReference type="Proteomes" id="UP000037510">
    <property type="component" value="Unassembled WGS sequence"/>
</dbReference>
<accession>A0A0L7L266</accession>
<name>A0A0L7L266_OPEBR</name>
<proteinExistence type="predicted"/>
<keyword evidence="2" id="KW-1185">Reference proteome</keyword>
<gene>
    <name evidence="1" type="ORF">OBRU01_14405</name>
</gene>
<dbReference type="AlphaFoldDB" id="A0A0L7L266"/>
<dbReference type="EMBL" id="JTDY01003461">
    <property type="protein sequence ID" value="KOB69520.1"/>
    <property type="molecule type" value="Genomic_DNA"/>
</dbReference>
<sequence>MTLTFEVVIIHILCFILSASWVSTSISGISYMDPLAQKPLKPFLPGEDPCNPLYWYPKPIPEYCNKPKQPAVPRQPLPLPPQPLPSPPQPLPFRPMMPIPPIAIPVPYPMPPLMPPYPPQPIPCFPSAEPQFLPPPMPQFLPPPMLQIPAPYGVPLVPTNPMVPFAGMPYPPIFPPRPQAGLVPGIPGLVSQDGGINILPFSDVYSDMLEKHKQKMIRKRLQKVLDEYEDCPRNLKRRKYRGGRYF</sequence>
<reference evidence="1 2" key="1">
    <citation type="journal article" date="2015" name="Genome Biol. Evol.">
        <title>The genome of winter moth (Operophtera brumata) provides a genomic perspective on sexual dimorphism and phenology.</title>
        <authorList>
            <person name="Derks M.F."/>
            <person name="Smit S."/>
            <person name="Salis L."/>
            <person name="Schijlen E."/>
            <person name="Bossers A."/>
            <person name="Mateman C."/>
            <person name="Pijl A.S."/>
            <person name="de Ridder D."/>
            <person name="Groenen M.A."/>
            <person name="Visser M.E."/>
            <person name="Megens H.J."/>
        </authorList>
    </citation>
    <scope>NUCLEOTIDE SEQUENCE [LARGE SCALE GENOMIC DNA]</scope>
    <source>
        <strain evidence="1">WM2013NL</strain>
        <tissue evidence="1">Head and thorax</tissue>
    </source>
</reference>
<protein>
    <submittedName>
        <fullName evidence="1">Uncharacterized protein</fullName>
    </submittedName>
</protein>
<comment type="caution">
    <text evidence="1">The sequence shown here is derived from an EMBL/GenBank/DDBJ whole genome shotgun (WGS) entry which is preliminary data.</text>
</comment>